<protein>
    <submittedName>
        <fullName evidence="4">DnaJ-class molecular chaperone with C-terminal Zn finger domain protein</fullName>
    </submittedName>
</protein>
<reference evidence="4 5" key="1">
    <citation type="submission" date="2013-05" db="EMBL/GenBank/DDBJ databases">
        <title>Draft genome sequence of Rubidibacter lacunae KORDI 51-2.</title>
        <authorList>
            <person name="Choi D.H."/>
            <person name="Noh J.H."/>
            <person name="Kwon K.-K."/>
            <person name="Lee J.-H."/>
            <person name="Ryu J.-Y."/>
        </authorList>
    </citation>
    <scope>NUCLEOTIDE SEQUENCE [LARGE SCALE GENOMIC DNA]</scope>
    <source>
        <strain evidence="4 5">KORDI 51-2</strain>
    </source>
</reference>
<dbReference type="InterPro" id="IPR058032">
    <property type="entry name" value="CDP1-like_a_solenoid_1"/>
</dbReference>
<feature type="domain" description="J" evidence="3">
    <location>
        <begin position="6"/>
        <end position="70"/>
    </location>
</feature>
<dbReference type="PANTHER" id="PTHR33925:SF1">
    <property type="entry name" value="PROTEIN ACCUMULATION AND REPLICATION OF CHLOROPLASTS 6, CHLOROPLASTIC"/>
    <property type="match status" value="1"/>
</dbReference>
<dbReference type="InterPro" id="IPR025344">
    <property type="entry name" value="CDP1-like_IMS"/>
</dbReference>
<dbReference type="Pfam" id="PF00226">
    <property type="entry name" value="DnaJ"/>
    <property type="match status" value="1"/>
</dbReference>
<dbReference type="Pfam" id="PF23468">
    <property type="entry name" value="ARC6"/>
    <property type="match status" value="1"/>
</dbReference>
<feature type="region of interest" description="Disordered" evidence="1">
    <location>
        <begin position="477"/>
        <end position="537"/>
    </location>
</feature>
<keyword evidence="2" id="KW-0812">Transmembrane</keyword>
<keyword evidence="2" id="KW-1133">Transmembrane helix</keyword>
<dbReference type="RefSeq" id="WP_022607852.1">
    <property type="nucleotide sequence ID" value="NZ_ASSJ01000064.1"/>
</dbReference>
<keyword evidence="5" id="KW-1185">Reference proteome</keyword>
<evidence type="ECO:0000256" key="2">
    <source>
        <dbReference type="SAM" id="Phobius"/>
    </source>
</evidence>
<feature type="transmembrane region" description="Helical" evidence="2">
    <location>
        <begin position="547"/>
        <end position="572"/>
    </location>
</feature>
<dbReference type="EMBL" id="ASSJ01000064">
    <property type="protein sequence ID" value="ERN40922.1"/>
    <property type="molecule type" value="Genomic_DNA"/>
</dbReference>
<keyword evidence="2" id="KW-0472">Membrane</keyword>
<dbReference type="Pfam" id="PF13355">
    <property type="entry name" value="ARC6-like_IMS"/>
    <property type="match status" value="1"/>
</dbReference>
<dbReference type="STRING" id="582515.KR51_00025310"/>
<evidence type="ECO:0000256" key="1">
    <source>
        <dbReference type="SAM" id="MobiDB-lite"/>
    </source>
</evidence>
<evidence type="ECO:0000259" key="3">
    <source>
        <dbReference type="PROSITE" id="PS50076"/>
    </source>
</evidence>
<dbReference type="PANTHER" id="PTHR33925">
    <property type="entry name" value="PLASTID DIVISION PROTEIN CDP1, CHLOROPLASTIC-RELATED"/>
    <property type="match status" value="1"/>
</dbReference>
<dbReference type="Gene3D" id="1.10.287.110">
    <property type="entry name" value="DnaJ domain"/>
    <property type="match status" value="1"/>
</dbReference>
<dbReference type="Proteomes" id="UP000016960">
    <property type="component" value="Unassembled WGS sequence"/>
</dbReference>
<dbReference type="InParanoid" id="U5DJ09"/>
<dbReference type="PROSITE" id="PS50076">
    <property type="entry name" value="DNAJ_2"/>
    <property type="match status" value="1"/>
</dbReference>
<evidence type="ECO:0000313" key="5">
    <source>
        <dbReference type="Proteomes" id="UP000016960"/>
    </source>
</evidence>
<organism evidence="4 5">
    <name type="scientific">Rubidibacter lacunae KORDI 51-2</name>
    <dbReference type="NCBI Taxonomy" id="582515"/>
    <lineage>
        <taxon>Bacteria</taxon>
        <taxon>Bacillati</taxon>
        <taxon>Cyanobacteriota</taxon>
        <taxon>Cyanophyceae</taxon>
        <taxon>Oscillatoriophycideae</taxon>
        <taxon>Chroococcales</taxon>
        <taxon>Aphanothecaceae</taxon>
        <taxon>Rubidibacter</taxon>
    </lineage>
</organism>
<dbReference type="InterPro" id="IPR044685">
    <property type="entry name" value="CPD1-like"/>
</dbReference>
<dbReference type="SUPFAM" id="SSF46565">
    <property type="entry name" value="Chaperone J-domain"/>
    <property type="match status" value="1"/>
</dbReference>
<dbReference type="eggNOG" id="COG0484">
    <property type="taxonomic scope" value="Bacteria"/>
</dbReference>
<sequence>MYIPLDYYRVLGVPPQASPEQIDRAYRDRSCQQLRPEYGAEAIAARQQLLEVARSVLSDPERRAGYDASFLLTPQTPTTSQELVDPTDEAVVADEPTDEANAPLADVDVVQPQLEIEEAQLAGALPILLEHGEYDCVCALVEPRLSGNPNAVVNRVDLVLALALAYRELGREHWQSGQYVQAATTEQRGYDLLVCETLFPHLQSELLGELHVLRPYRILELLGRKDRQATDTNEALDLLQAMLTDRGGIEGRAEDRSGLTTDAFLGFIQQLREHLTAAEQQEFFAEEARRPSPAAMYLTACAAIARGFADGQPELVLEAQTWLHRLDRYQDVCLERAIASLLLGHGDAAIAALTGSREAAAIATIRQHSEGAQDLLPGLCYYTEYWLRTELFHCFRDLRGQSMSLQDYFTDARVERVLETVQPVAEPQSSILVESYALGARARYGGAQSAAVTAGTARVSARVATLERPVARVAGGGYLPANPTGVSRPDGRSRRMRRAPLARPSGMPVAVTPRGSNNDDGQDAQDRPTPQLGRQRLTKQTVIRRRLLVLGAAGLASVGVISLLAMGAWHVVRQVFARGPALDGAQLQIALDRPPLPLPPPAAELPVDTGVLGSDAARMVIQTWLTSKSSALGSERDLAALNQALVDPMLSEWQARAQSFANEGAYQEFQHGIEPGSVRIVVQNSDRAQIEAVVKEAANYFRNGQRVAAQSYNDELRVRYDVVRSGGSWRIRDVTEVTVLE</sequence>
<proteinExistence type="predicted"/>
<dbReference type="InterPro" id="IPR057137">
    <property type="entry name" value="CDP1-like_a_solenoid_2"/>
</dbReference>
<name>U5DJ09_9CHRO</name>
<dbReference type="Pfam" id="PF25515">
    <property type="entry name" value="Arm_PDR"/>
    <property type="match status" value="1"/>
</dbReference>
<gene>
    <name evidence="4" type="ORF">KR51_00025310</name>
</gene>
<dbReference type="SMART" id="SM00271">
    <property type="entry name" value="DnaJ"/>
    <property type="match status" value="1"/>
</dbReference>
<dbReference type="CDD" id="cd06257">
    <property type="entry name" value="DnaJ"/>
    <property type="match status" value="1"/>
</dbReference>
<dbReference type="OrthoDB" id="415891at2"/>
<dbReference type="AlphaFoldDB" id="U5DJ09"/>
<dbReference type="InterPro" id="IPR036869">
    <property type="entry name" value="J_dom_sf"/>
</dbReference>
<accession>U5DJ09</accession>
<dbReference type="InterPro" id="IPR001623">
    <property type="entry name" value="DnaJ_domain"/>
</dbReference>
<comment type="caution">
    <text evidence="4">The sequence shown here is derived from an EMBL/GenBank/DDBJ whole genome shotgun (WGS) entry which is preliminary data.</text>
</comment>
<evidence type="ECO:0000313" key="4">
    <source>
        <dbReference type="EMBL" id="ERN40922.1"/>
    </source>
</evidence>